<evidence type="ECO:0000256" key="2">
    <source>
        <dbReference type="ARBA" id="ARBA00022679"/>
    </source>
</evidence>
<dbReference type="AlphaFoldDB" id="A0A2M8H643"/>
<evidence type="ECO:0000256" key="4">
    <source>
        <dbReference type="SAM" id="Phobius"/>
    </source>
</evidence>
<dbReference type="GO" id="GO:0006654">
    <property type="term" value="P:phosphatidic acid biosynthetic process"/>
    <property type="evidence" value="ECO:0007669"/>
    <property type="project" value="TreeGrafter"/>
</dbReference>
<dbReference type="GO" id="GO:0003841">
    <property type="term" value="F:1-acylglycerol-3-phosphate O-acyltransferase activity"/>
    <property type="evidence" value="ECO:0007669"/>
    <property type="project" value="TreeGrafter"/>
</dbReference>
<evidence type="ECO:0000313" key="6">
    <source>
        <dbReference type="EMBL" id="PJC92000.1"/>
    </source>
</evidence>
<dbReference type="OrthoDB" id="9812274at2"/>
<evidence type="ECO:0000256" key="1">
    <source>
        <dbReference type="ARBA" id="ARBA00005189"/>
    </source>
</evidence>
<keyword evidence="4" id="KW-0812">Transmembrane</keyword>
<gene>
    <name evidence="6" type="ORF">CUC44_16935</name>
</gene>
<keyword evidence="4" id="KW-0472">Membrane</keyword>
<accession>A0A2M8H643</accession>
<dbReference type="Pfam" id="PF01553">
    <property type="entry name" value="Acyltransferase"/>
    <property type="match status" value="1"/>
</dbReference>
<dbReference type="SUPFAM" id="SSF69593">
    <property type="entry name" value="Glycerol-3-phosphate (1)-acyltransferase"/>
    <property type="match status" value="1"/>
</dbReference>
<dbReference type="PANTHER" id="PTHR10434:SF66">
    <property type="entry name" value="PHOSPHOLIPID_GLYCEROL ACYLTRANSFERASE DOMAIN-CONTAINING PROTEIN"/>
    <property type="match status" value="1"/>
</dbReference>
<keyword evidence="4" id="KW-1133">Transmembrane helix</keyword>
<sequence>MAAALNRLWRLLGTALGFALFGLGGLLLSLCWFPLLAICLRGERRRILAQASIKQSFRLFMGMLKGLGVLDYRVSGMPPSLRGALVVANHPSLLDYVILAAELPVCDCIVKRALWHNLFLGGVVRAADYIPNGDAQQLLPRCIERVRQGGLLLVFPEGTRTTPGEPVRLQRGAAQLALRGQVPLQPVRIHCSERFLTKQDKWFQTPKNKPCFTLEFLPQITPAELIDGEQGSALAARQLTRFLTRVLQPGTP</sequence>
<evidence type="ECO:0000256" key="3">
    <source>
        <dbReference type="ARBA" id="ARBA00023315"/>
    </source>
</evidence>
<proteinExistence type="predicted"/>
<keyword evidence="2 6" id="KW-0808">Transferase</keyword>
<evidence type="ECO:0000313" key="7">
    <source>
        <dbReference type="Proteomes" id="UP000232060"/>
    </source>
</evidence>
<keyword evidence="7" id="KW-1185">Reference proteome</keyword>
<comment type="caution">
    <text evidence="6">The sequence shown here is derived from an EMBL/GenBank/DDBJ whole genome shotgun (WGS) entry which is preliminary data.</text>
</comment>
<evidence type="ECO:0000259" key="5">
    <source>
        <dbReference type="SMART" id="SM00563"/>
    </source>
</evidence>
<feature type="transmembrane region" description="Helical" evidence="4">
    <location>
        <begin position="15"/>
        <end position="40"/>
    </location>
</feature>
<reference evidence="6 7" key="1">
    <citation type="submission" date="2017-11" db="EMBL/GenBank/DDBJ databases">
        <title>Draft genome sequence of environmental isolate Aeromonas lusitania sp. nov. MDC 2473.</title>
        <authorList>
            <person name="Colston S.M."/>
            <person name="Navarro A."/>
            <person name="Martinez-Murcia A.J."/>
            <person name="Graf J."/>
        </authorList>
    </citation>
    <scope>NUCLEOTIDE SEQUENCE [LARGE SCALE GENOMIC DNA]</scope>
    <source>
        <strain evidence="6 7">MDC 2473</strain>
    </source>
</reference>
<organism evidence="6 7">
    <name type="scientific">Aeromonas lusitana</name>
    <dbReference type="NCBI Taxonomy" id="931529"/>
    <lineage>
        <taxon>Bacteria</taxon>
        <taxon>Pseudomonadati</taxon>
        <taxon>Pseudomonadota</taxon>
        <taxon>Gammaproteobacteria</taxon>
        <taxon>Aeromonadales</taxon>
        <taxon>Aeromonadaceae</taxon>
        <taxon>Aeromonas</taxon>
    </lineage>
</organism>
<protein>
    <submittedName>
        <fullName evidence="6">1-acyl-sn-glycerol-3-phosphate acyltransferase</fullName>
    </submittedName>
</protein>
<dbReference type="CDD" id="cd07989">
    <property type="entry name" value="LPLAT_AGPAT-like"/>
    <property type="match status" value="1"/>
</dbReference>
<dbReference type="EMBL" id="PGCP01000033">
    <property type="protein sequence ID" value="PJC92000.1"/>
    <property type="molecule type" value="Genomic_DNA"/>
</dbReference>
<keyword evidence="3 6" id="KW-0012">Acyltransferase</keyword>
<dbReference type="SMART" id="SM00563">
    <property type="entry name" value="PlsC"/>
    <property type="match status" value="1"/>
</dbReference>
<dbReference type="PANTHER" id="PTHR10434">
    <property type="entry name" value="1-ACYL-SN-GLYCEROL-3-PHOSPHATE ACYLTRANSFERASE"/>
    <property type="match status" value="1"/>
</dbReference>
<name>A0A2M8H643_9GAMM</name>
<dbReference type="RefSeq" id="WP_100861047.1">
    <property type="nucleotide sequence ID" value="NZ_PGCP01000033.1"/>
</dbReference>
<dbReference type="InterPro" id="IPR002123">
    <property type="entry name" value="Plipid/glycerol_acylTrfase"/>
</dbReference>
<feature type="domain" description="Phospholipid/glycerol acyltransferase" evidence="5">
    <location>
        <begin position="84"/>
        <end position="192"/>
    </location>
</feature>
<comment type="pathway">
    <text evidence="1">Lipid metabolism.</text>
</comment>
<dbReference type="Proteomes" id="UP000232060">
    <property type="component" value="Unassembled WGS sequence"/>
</dbReference>